<gene>
    <name evidence="1" type="ORF">VCO01S_12510</name>
</gene>
<name>A0A4Y3IME2_9VIBR</name>
<dbReference type="AlphaFoldDB" id="A0A4Y3IME2"/>
<evidence type="ECO:0000313" key="1">
    <source>
        <dbReference type="EMBL" id="GEA60058.1"/>
    </source>
</evidence>
<dbReference type="RefSeq" id="WP_141270427.1">
    <property type="nucleotide sequence ID" value="NZ_BJLH01000005.1"/>
</dbReference>
<dbReference type="Proteomes" id="UP000318242">
    <property type="component" value="Unassembled WGS sequence"/>
</dbReference>
<sequence length="162" mass="18793">MTRLDQWRQQFSQCHKTRKHDQVKVLAQLINDPPHELWGPELSIEQSQGLGCWLDGCARMYQHHLEQAELEAAYSYLCLAQGRLEQVISRAEVDQNIRLCCCRRLEQVMVLIVEFCKKQHGKAWRAELSNQIESHIKFLTLYPLNEAPIPVLKPSRGTNKSA</sequence>
<reference evidence="1 2" key="1">
    <citation type="submission" date="2019-06" db="EMBL/GenBank/DDBJ databases">
        <title>Whole genome shotgun sequence of Vibrio comitans NBRC 102076.</title>
        <authorList>
            <person name="Hosoyama A."/>
            <person name="Uohara A."/>
            <person name="Ohji S."/>
            <person name="Ichikawa N."/>
        </authorList>
    </citation>
    <scope>NUCLEOTIDE SEQUENCE [LARGE SCALE GENOMIC DNA]</scope>
    <source>
        <strain evidence="1 2">NBRC 102076</strain>
    </source>
</reference>
<keyword evidence="2" id="KW-1185">Reference proteome</keyword>
<evidence type="ECO:0008006" key="3">
    <source>
        <dbReference type="Google" id="ProtNLM"/>
    </source>
</evidence>
<accession>A0A4Y3IME2</accession>
<dbReference type="EMBL" id="BJLH01000005">
    <property type="protein sequence ID" value="GEA60058.1"/>
    <property type="molecule type" value="Genomic_DNA"/>
</dbReference>
<proteinExistence type="predicted"/>
<organism evidence="1 2">
    <name type="scientific">Vibrio comitans NBRC 102076</name>
    <dbReference type="NCBI Taxonomy" id="1219078"/>
    <lineage>
        <taxon>Bacteria</taxon>
        <taxon>Pseudomonadati</taxon>
        <taxon>Pseudomonadota</taxon>
        <taxon>Gammaproteobacteria</taxon>
        <taxon>Vibrionales</taxon>
        <taxon>Vibrionaceae</taxon>
        <taxon>Vibrio</taxon>
    </lineage>
</organism>
<comment type="caution">
    <text evidence="1">The sequence shown here is derived from an EMBL/GenBank/DDBJ whole genome shotgun (WGS) entry which is preliminary data.</text>
</comment>
<evidence type="ECO:0000313" key="2">
    <source>
        <dbReference type="Proteomes" id="UP000318242"/>
    </source>
</evidence>
<protein>
    <recommendedName>
        <fullName evidence="3">Transcriptional regulator</fullName>
    </recommendedName>
</protein>
<dbReference type="OrthoDB" id="5916324at2"/>